<evidence type="ECO:0000313" key="2">
    <source>
        <dbReference type="EMBL" id="GGX74222.1"/>
    </source>
</evidence>
<dbReference type="Proteomes" id="UP000645555">
    <property type="component" value="Unassembled WGS sequence"/>
</dbReference>
<dbReference type="PANTHER" id="PTHR10443:SF12">
    <property type="entry name" value="DIPEPTIDASE"/>
    <property type="match status" value="1"/>
</dbReference>
<keyword evidence="3" id="KW-1185">Reference proteome</keyword>
<accession>A0A918KSD7</accession>
<dbReference type="Pfam" id="PF01244">
    <property type="entry name" value="Peptidase_M19"/>
    <property type="match status" value="1"/>
</dbReference>
<comment type="caution">
    <text evidence="2">The sequence shown here is derived from an EMBL/GenBank/DDBJ whole genome shotgun (WGS) entry which is preliminary data.</text>
</comment>
<proteinExistence type="predicted"/>
<organism evidence="2 3">
    <name type="scientific">Streptomyces fructofermentans</name>
    <dbReference type="NCBI Taxonomy" id="152141"/>
    <lineage>
        <taxon>Bacteria</taxon>
        <taxon>Bacillati</taxon>
        <taxon>Actinomycetota</taxon>
        <taxon>Actinomycetes</taxon>
        <taxon>Kitasatosporales</taxon>
        <taxon>Streptomycetaceae</taxon>
        <taxon>Streptomyces</taxon>
    </lineage>
</organism>
<dbReference type="PANTHER" id="PTHR10443">
    <property type="entry name" value="MICROSOMAL DIPEPTIDASE"/>
    <property type="match status" value="1"/>
</dbReference>
<evidence type="ECO:0000256" key="1">
    <source>
        <dbReference type="SAM" id="MobiDB-lite"/>
    </source>
</evidence>
<gene>
    <name evidence="2" type="ORF">GCM10010515_47340</name>
</gene>
<sequence>MAELQDELHATAEVGELDPPAAVRDAGPESLAVLEPLAAPDPPGAGAEPAGAPADAAGGDPLARAHALLAAHPVADGYSGLPWVLRHLPWYDLELGESTIDTDVPRLREGHVGALFWSLHLPEGLAGERAVGATLEQLDLVRTVVEAHPEGLRMAHGAAQATDATNCGRVAVLLGPAGATALDDSLGILRALHTLGLRVVTLSGTSWAGENGLTRFGEEVVREMNRLGVLADLSGASDATVRRAVAISKAPVLCTRSAARALRPHPSNLPDDLLVALGAAKGLCLVPLTAEQTGPSVRDVADHLDHVRALAGPECVGLSGTYDSGAAHPQDLPDASGYPRLVAELIGRGWSEADLALLTWGNVQRVLRSADFTARAARNRREPSTARIADLDG</sequence>
<evidence type="ECO:0000313" key="3">
    <source>
        <dbReference type="Proteomes" id="UP000645555"/>
    </source>
</evidence>
<dbReference type="PROSITE" id="PS51365">
    <property type="entry name" value="RENAL_DIPEPTIDASE_2"/>
    <property type="match status" value="1"/>
</dbReference>
<dbReference type="GO" id="GO:0070573">
    <property type="term" value="F:metallodipeptidase activity"/>
    <property type="evidence" value="ECO:0007669"/>
    <property type="project" value="InterPro"/>
</dbReference>
<dbReference type="AlphaFoldDB" id="A0A918KSD7"/>
<dbReference type="Gene3D" id="3.20.20.140">
    <property type="entry name" value="Metal-dependent hydrolases"/>
    <property type="match status" value="1"/>
</dbReference>
<feature type="region of interest" description="Disordered" evidence="1">
    <location>
        <begin position="1"/>
        <end position="58"/>
    </location>
</feature>
<dbReference type="InterPro" id="IPR032466">
    <property type="entry name" value="Metal_Hydrolase"/>
</dbReference>
<feature type="compositionally biased region" description="Basic and acidic residues" evidence="1">
    <location>
        <begin position="1"/>
        <end position="10"/>
    </location>
</feature>
<dbReference type="SUPFAM" id="SSF51556">
    <property type="entry name" value="Metallo-dependent hydrolases"/>
    <property type="match status" value="1"/>
</dbReference>
<dbReference type="EMBL" id="BMWD01000017">
    <property type="protein sequence ID" value="GGX74222.1"/>
    <property type="molecule type" value="Genomic_DNA"/>
</dbReference>
<reference evidence="2" key="1">
    <citation type="journal article" date="2014" name="Int. J. Syst. Evol. Microbiol.">
        <title>Complete genome sequence of Corynebacterium casei LMG S-19264T (=DSM 44701T), isolated from a smear-ripened cheese.</title>
        <authorList>
            <consortium name="US DOE Joint Genome Institute (JGI-PGF)"/>
            <person name="Walter F."/>
            <person name="Albersmeier A."/>
            <person name="Kalinowski J."/>
            <person name="Ruckert C."/>
        </authorList>
    </citation>
    <scope>NUCLEOTIDE SEQUENCE</scope>
    <source>
        <strain evidence="2">JCM 4956</strain>
    </source>
</reference>
<dbReference type="InterPro" id="IPR008257">
    <property type="entry name" value="Pept_M19"/>
</dbReference>
<reference evidence="2" key="2">
    <citation type="submission" date="2020-09" db="EMBL/GenBank/DDBJ databases">
        <authorList>
            <person name="Sun Q."/>
            <person name="Ohkuma M."/>
        </authorList>
    </citation>
    <scope>NUCLEOTIDE SEQUENCE</scope>
    <source>
        <strain evidence="2">JCM 4956</strain>
    </source>
</reference>
<dbReference type="GO" id="GO:0006508">
    <property type="term" value="P:proteolysis"/>
    <property type="evidence" value="ECO:0007669"/>
    <property type="project" value="InterPro"/>
</dbReference>
<name>A0A918KSD7_9ACTN</name>
<feature type="compositionally biased region" description="Low complexity" evidence="1">
    <location>
        <begin position="34"/>
        <end position="58"/>
    </location>
</feature>
<protein>
    <submittedName>
        <fullName evidence="2">Dipeptidase</fullName>
    </submittedName>
</protein>
<dbReference type="RefSeq" id="WP_190037546.1">
    <property type="nucleotide sequence ID" value="NZ_BMWD01000017.1"/>
</dbReference>